<evidence type="ECO:0000313" key="2">
    <source>
        <dbReference type="Proteomes" id="UP000299102"/>
    </source>
</evidence>
<proteinExistence type="predicted"/>
<evidence type="ECO:0000313" key="1">
    <source>
        <dbReference type="EMBL" id="GBP92624.1"/>
    </source>
</evidence>
<gene>
    <name evidence="1" type="ORF">EVAR_100446_1</name>
</gene>
<dbReference type="OrthoDB" id="411823at2759"/>
<dbReference type="EMBL" id="BGZK01002291">
    <property type="protein sequence ID" value="GBP92624.1"/>
    <property type="molecule type" value="Genomic_DNA"/>
</dbReference>
<dbReference type="Proteomes" id="UP000299102">
    <property type="component" value="Unassembled WGS sequence"/>
</dbReference>
<protein>
    <submittedName>
        <fullName evidence="1">Uncharacterized protein</fullName>
    </submittedName>
</protein>
<organism evidence="1 2">
    <name type="scientific">Eumeta variegata</name>
    <name type="common">Bagworm moth</name>
    <name type="synonym">Eumeta japonica</name>
    <dbReference type="NCBI Taxonomy" id="151549"/>
    <lineage>
        <taxon>Eukaryota</taxon>
        <taxon>Metazoa</taxon>
        <taxon>Ecdysozoa</taxon>
        <taxon>Arthropoda</taxon>
        <taxon>Hexapoda</taxon>
        <taxon>Insecta</taxon>
        <taxon>Pterygota</taxon>
        <taxon>Neoptera</taxon>
        <taxon>Endopterygota</taxon>
        <taxon>Lepidoptera</taxon>
        <taxon>Glossata</taxon>
        <taxon>Ditrysia</taxon>
        <taxon>Tineoidea</taxon>
        <taxon>Psychidae</taxon>
        <taxon>Oiketicinae</taxon>
        <taxon>Eumeta</taxon>
    </lineage>
</organism>
<keyword evidence="2" id="KW-1185">Reference proteome</keyword>
<comment type="caution">
    <text evidence="1">The sequence shown here is derived from an EMBL/GenBank/DDBJ whole genome shotgun (WGS) entry which is preliminary data.</text>
</comment>
<name>A0A4C2A039_EUMVA</name>
<sequence>MRPDKVQDLLRVLEECPIFTKERADTETATGVQILRKSFPGLLSEDKHCKMSLTFCDGVTMCERLRMAMNKSENKYTRAVTNCVTGKIVKKQLNL</sequence>
<accession>A0A4C2A039</accession>
<dbReference type="AlphaFoldDB" id="A0A4C2A039"/>
<reference evidence="1 2" key="1">
    <citation type="journal article" date="2019" name="Commun. Biol.">
        <title>The bagworm genome reveals a unique fibroin gene that provides high tensile strength.</title>
        <authorList>
            <person name="Kono N."/>
            <person name="Nakamura H."/>
            <person name="Ohtoshi R."/>
            <person name="Tomita M."/>
            <person name="Numata K."/>
            <person name="Arakawa K."/>
        </authorList>
    </citation>
    <scope>NUCLEOTIDE SEQUENCE [LARGE SCALE GENOMIC DNA]</scope>
</reference>